<name>A0ABZ1KXX6_STRAH</name>
<dbReference type="InterPro" id="IPR036661">
    <property type="entry name" value="Luciferase-like_sf"/>
</dbReference>
<keyword evidence="7" id="KW-1185">Reference proteome</keyword>
<evidence type="ECO:0000256" key="3">
    <source>
        <dbReference type="ARBA" id="ARBA00023002"/>
    </source>
</evidence>
<evidence type="ECO:0000256" key="4">
    <source>
        <dbReference type="ARBA" id="ARBA00023033"/>
    </source>
</evidence>
<evidence type="ECO:0000313" key="6">
    <source>
        <dbReference type="EMBL" id="WTQ85427.1"/>
    </source>
</evidence>
<keyword evidence="1" id="KW-0285">Flavoprotein</keyword>
<keyword evidence="4" id="KW-0503">Monooxygenase</keyword>
<dbReference type="InterPro" id="IPR011251">
    <property type="entry name" value="Luciferase-like_dom"/>
</dbReference>
<evidence type="ECO:0000313" key="7">
    <source>
        <dbReference type="Proteomes" id="UP001622557"/>
    </source>
</evidence>
<dbReference type="Pfam" id="PF00296">
    <property type="entry name" value="Bac_luciferase"/>
    <property type="match status" value="1"/>
</dbReference>
<accession>A0ABZ1KXX6</accession>
<protein>
    <submittedName>
        <fullName evidence="6">LLM class flavin-dependent oxidoreductase</fullName>
    </submittedName>
</protein>
<dbReference type="PANTHER" id="PTHR42847">
    <property type="entry name" value="ALKANESULFONATE MONOOXYGENASE"/>
    <property type="match status" value="1"/>
</dbReference>
<proteinExistence type="predicted"/>
<evidence type="ECO:0000259" key="5">
    <source>
        <dbReference type="Pfam" id="PF00296"/>
    </source>
</evidence>
<dbReference type="Gene3D" id="3.20.20.30">
    <property type="entry name" value="Luciferase-like domain"/>
    <property type="match status" value="1"/>
</dbReference>
<dbReference type="InterPro" id="IPR050172">
    <property type="entry name" value="SsuD_RutA_monooxygenase"/>
</dbReference>
<dbReference type="EMBL" id="CP108164">
    <property type="protein sequence ID" value="WTQ85427.1"/>
    <property type="molecule type" value="Genomic_DNA"/>
</dbReference>
<sequence>MTTDDRIRLHWYLPSSGETRQFRQGGTNVVLPDRDSAGPGGFRAPTLSYLTEIALAVEEAGCTSVLVPTGSSCEDPWIVSSVLLAHTRTLRFLVALHPRTQHPLLTAHHAATFQRLAGHGRLALNVVTGEPGWEARRYGDHGDKAAQYARTEEFLRIVRPLLAGETVDHTGKYFATRDASVTAPGRDLPAKPPEIWFGGSSEYARPVAARHADVYLSWLEPLDMIMEKIKWLAEALPEGRPAPRFGLRAWLLSRDTAEQAFADAERHLAGIDPAHAARARALLGARDSVGQARGQSLLEGAGIEDLDSLHVAPNLWGGFGLLAGGSALAFVGSHAEVADRLEEYRDIGVSEFILSGFPNLEEAHWLSDGLAPELRRRGLLATG</sequence>
<feature type="domain" description="Luciferase-like" evidence="5">
    <location>
        <begin position="41"/>
        <end position="350"/>
    </location>
</feature>
<dbReference type="SUPFAM" id="SSF51679">
    <property type="entry name" value="Bacterial luciferase-like"/>
    <property type="match status" value="1"/>
</dbReference>
<dbReference type="GeneID" id="97286022"/>
<keyword evidence="2" id="KW-0288">FMN</keyword>
<evidence type="ECO:0000256" key="2">
    <source>
        <dbReference type="ARBA" id="ARBA00022643"/>
    </source>
</evidence>
<dbReference type="CDD" id="cd01094">
    <property type="entry name" value="Alkanesulfonate_monoxygenase"/>
    <property type="match status" value="1"/>
</dbReference>
<dbReference type="Proteomes" id="UP001622557">
    <property type="component" value="Chromosome"/>
</dbReference>
<organism evidence="6 7">
    <name type="scientific">Streptomyces achromogenes</name>
    <dbReference type="NCBI Taxonomy" id="67255"/>
    <lineage>
        <taxon>Bacteria</taxon>
        <taxon>Bacillati</taxon>
        <taxon>Actinomycetota</taxon>
        <taxon>Actinomycetes</taxon>
        <taxon>Kitasatosporales</taxon>
        <taxon>Streptomycetaceae</taxon>
        <taxon>Streptomyces</taxon>
    </lineage>
</organism>
<reference evidence="6 7" key="1">
    <citation type="submission" date="2022-10" db="EMBL/GenBank/DDBJ databases">
        <title>The complete genomes of actinobacterial strains from the NBC collection.</title>
        <authorList>
            <person name="Joergensen T.S."/>
            <person name="Alvarez Arevalo M."/>
            <person name="Sterndorff E.B."/>
            <person name="Faurdal D."/>
            <person name="Vuksanovic O."/>
            <person name="Mourched A.-S."/>
            <person name="Charusanti P."/>
            <person name="Shaw S."/>
            <person name="Blin K."/>
            <person name="Weber T."/>
        </authorList>
    </citation>
    <scope>NUCLEOTIDE SEQUENCE [LARGE SCALE GENOMIC DNA]</scope>
    <source>
        <strain evidence="6 7">NBC_00156</strain>
    </source>
</reference>
<dbReference type="RefSeq" id="WP_405453980.1">
    <property type="nucleotide sequence ID" value="NZ_CP108164.1"/>
</dbReference>
<keyword evidence="3" id="KW-0560">Oxidoreductase</keyword>
<dbReference type="PANTHER" id="PTHR42847:SF4">
    <property type="entry name" value="ALKANESULFONATE MONOOXYGENASE-RELATED"/>
    <property type="match status" value="1"/>
</dbReference>
<evidence type="ECO:0000256" key="1">
    <source>
        <dbReference type="ARBA" id="ARBA00022630"/>
    </source>
</evidence>
<gene>
    <name evidence="6" type="ORF">OG350_36305</name>
</gene>